<dbReference type="EMBL" id="JAVHNQ010000003">
    <property type="protein sequence ID" value="KAK6353412.1"/>
    <property type="molecule type" value="Genomic_DNA"/>
</dbReference>
<keyword evidence="1" id="KW-1133">Transmembrane helix</keyword>
<dbReference type="Pfam" id="PF12326">
    <property type="entry name" value="EOS1"/>
    <property type="match status" value="1"/>
</dbReference>
<sequence length="234" mass="26215">MHDSAAENDGVGLESPSGAEALHPRIAVALGVDRRYHKWLMLARAASTLPAVTGFARCLFAGLETWEQRRSVGNEFATTMREIVLAAAWTFGAGYQCFRFTDSLMTRWLVNYTPLATLVRLITITGILAYFISGAHYCFGVKSDARMLLPAWITIFCAVGIGVHVIRMSITEYRELSTSITVFAALSFTTMLLLLQDSHSKRDRPPWSGWDWMGELAMAWWERVRATQDVSKDL</sequence>
<name>A0AAV9V3W7_9PEZI</name>
<dbReference type="GO" id="GO:0034599">
    <property type="term" value="P:cellular response to oxidative stress"/>
    <property type="evidence" value="ECO:0007669"/>
    <property type="project" value="InterPro"/>
</dbReference>
<reference evidence="2 3" key="1">
    <citation type="submission" date="2019-10" db="EMBL/GenBank/DDBJ databases">
        <authorList>
            <person name="Palmer J.M."/>
        </authorList>
    </citation>
    <scope>NUCLEOTIDE SEQUENCE [LARGE SCALE GENOMIC DNA]</scope>
    <source>
        <strain evidence="2 3">TWF696</strain>
    </source>
</reference>
<dbReference type="InterPro" id="IPR021100">
    <property type="entry name" value="N-glycosylation_EOS1"/>
</dbReference>
<feature type="transmembrane region" description="Helical" evidence="1">
    <location>
        <begin position="83"/>
        <end position="101"/>
    </location>
</feature>
<keyword evidence="3" id="KW-1185">Reference proteome</keyword>
<dbReference type="GO" id="GO:0005789">
    <property type="term" value="C:endoplasmic reticulum membrane"/>
    <property type="evidence" value="ECO:0007669"/>
    <property type="project" value="InterPro"/>
</dbReference>
<evidence type="ECO:0000256" key="1">
    <source>
        <dbReference type="SAM" id="Phobius"/>
    </source>
</evidence>
<keyword evidence="1" id="KW-0472">Membrane</keyword>
<dbReference type="AlphaFoldDB" id="A0AAV9V3W7"/>
<keyword evidence="1" id="KW-0812">Transmembrane</keyword>
<dbReference type="PANTHER" id="PTHR28147:SF1">
    <property type="entry name" value="N-GLYCOSYLATION PROTEIN EOS1"/>
    <property type="match status" value="1"/>
</dbReference>
<feature type="transmembrane region" description="Helical" evidence="1">
    <location>
        <begin position="176"/>
        <end position="195"/>
    </location>
</feature>
<proteinExistence type="predicted"/>
<dbReference type="PANTHER" id="PTHR28147">
    <property type="entry name" value="N-GLYCOSYLATION PROTEIN EOS1"/>
    <property type="match status" value="1"/>
</dbReference>
<feature type="transmembrane region" description="Helical" evidence="1">
    <location>
        <begin position="39"/>
        <end position="63"/>
    </location>
</feature>
<evidence type="ECO:0000313" key="3">
    <source>
        <dbReference type="Proteomes" id="UP001375240"/>
    </source>
</evidence>
<accession>A0AAV9V3W7</accession>
<organism evidence="2 3">
    <name type="scientific">Orbilia brochopaga</name>
    <dbReference type="NCBI Taxonomy" id="3140254"/>
    <lineage>
        <taxon>Eukaryota</taxon>
        <taxon>Fungi</taxon>
        <taxon>Dikarya</taxon>
        <taxon>Ascomycota</taxon>
        <taxon>Pezizomycotina</taxon>
        <taxon>Orbiliomycetes</taxon>
        <taxon>Orbiliales</taxon>
        <taxon>Orbiliaceae</taxon>
        <taxon>Orbilia</taxon>
    </lineage>
</organism>
<feature type="transmembrane region" description="Helical" evidence="1">
    <location>
        <begin position="151"/>
        <end position="170"/>
    </location>
</feature>
<protein>
    <submittedName>
        <fullName evidence="2">Uncharacterized protein</fullName>
    </submittedName>
</protein>
<dbReference type="Proteomes" id="UP001375240">
    <property type="component" value="Unassembled WGS sequence"/>
</dbReference>
<comment type="caution">
    <text evidence="2">The sequence shown here is derived from an EMBL/GenBank/DDBJ whole genome shotgun (WGS) entry which is preliminary data.</text>
</comment>
<feature type="transmembrane region" description="Helical" evidence="1">
    <location>
        <begin position="121"/>
        <end position="139"/>
    </location>
</feature>
<evidence type="ECO:0000313" key="2">
    <source>
        <dbReference type="EMBL" id="KAK6353412.1"/>
    </source>
</evidence>
<dbReference type="GO" id="GO:0006487">
    <property type="term" value="P:protein N-linked glycosylation"/>
    <property type="evidence" value="ECO:0007669"/>
    <property type="project" value="TreeGrafter"/>
</dbReference>
<gene>
    <name evidence="2" type="ORF">TWF696_005378</name>
</gene>